<dbReference type="Proteomes" id="UP000029452">
    <property type="component" value="Unassembled WGS sequence"/>
</dbReference>
<dbReference type="PATRIC" id="fig|178606.4.peg.863"/>
<evidence type="ECO:0000313" key="1">
    <source>
        <dbReference type="EMBL" id="KGA94292.1"/>
    </source>
</evidence>
<proteinExistence type="predicted"/>
<organism evidence="1 2">
    <name type="scientific">Leptospirillum ferriphilum</name>
    <dbReference type="NCBI Taxonomy" id="178606"/>
    <lineage>
        <taxon>Bacteria</taxon>
        <taxon>Pseudomonadati</taxon>
        <taxon>Nitrospirota</taxon>
        <taxon>Nitrospiria</taxon>
        <taxon>Nitrospirales</taxon>
        <taxon>Nitrospiraceae</taxon>
        <taxon>Leptospirillum</taxon>
    </lineage>
</organism>
<gene>
    <name evidence="1" type="ORF">LptCag_1055</name>
</gene>
<name>A0A094WF74_9BACT</name>
<dbReference type="RefSeq" id="WP_143469085.1">
    <property type="nucleotide sequence ID" value="NZ_JPGK01000003.1"/>
</dbReference>
<dbReference type="AlphaFoldDB" id="A0A094WF74"/>
<sequence>MGRKALFFGVFLVLMMGLLVPATSAWALIPVVPFSPQEYVSVTTQNAACIPCPATTSRQISNAATSISVTSPSPTASASILLPAAGLPDLSVFAGNESGTSSTANADYINTIRFVYTGPGPAPATLSSAIGWTVDATVFSQPGLSSFDFGGGASIGISLSSCYCPEQFVYDNIGSSGTFTLTNPFTIPNGGTIAYETDLAAFVYSSGGLTGSVSIDPQVSLSLPEGWTGYLGSGGVLGGAVLSATPEPSSLILLGTFLACLGGASLAGRSRMKRDFDAGR</sequence>
<protein>
    <submittedName>
        <fullName evidence="1">Uncharacterized protein</fullName>
    </submittedName>
</protein>
<dbReference type="EMBL" id="JPGK01000003">
    <property type="protein sequence ID" value="KGA94292.1"/>
    <property type="molecule type" value="Genomic_DNA"/>
</dbReference>
<dbReference type="OrthoDB" id="9964455at2"/>
<comment type="caution">
    <text evidence="1">The sequence shown here is derived from an EMBL/GenBank/DDBJ whole genome shotgun (WGS) entry which is preliminary data.</text>
</comment>
<accession>A0A094WF74</accession>
<evidence type="ECO:0000313" key="2">
    <source>
        <dbReference type="Proteomes" id="UP000029452"/>
    </source>
</evidence>
<reference evidence="1 2" key="1">
    <citation type="submission" date="2014-06" db="EMBL/GenBank/DDBJ databases">
        <title>Draft genome sequence of iron oxidizing acidophile Leptospirillum ferriphilum DSM14647.</title>
        <authorList>
            <person name="Cardenas J.P."/>
            <person name="Lazcano M."/>
            <person name="Ossandon F.J."/>
            <person name="Corbett M."/>
            <person name="Holmes D.S."/>
            <person name="Watkin E."/>
        </authorList>
    </citation>
    <scope>NUCLEOTIDE SEQUENCE [LARGE SCALE GENOMIC DNA]</scope>
    <source>
        <strain evidence="1 2">DSM 14647</strain>
    </source>
</reference>